<evidence type="ECO:0000256" key="2">
    <source>
        <dbReference type="ARBA" id="ARBA00023136"/>
    </source>
</evidence>
<dbReference type="PROSITE" id="PS51257">
    <property type="entry name" value="PROKAR_LIPOPROTEIN"/>
    <property type="match status" value="1"/>
</dbReference>
<dbReference type="Proteomes" id="UP000198651">
    <property type="component" value="Chromosome I"/>
</dbReference>
<evidence type="ECO:0000256" key="1">
    <source>
        <dbReference type="ARBA" id="ARBA00022729"/>
    </source>
</evidence>
<dbReference type="AlphaFoldDB" id="A0A0S4M3S9"/>
<comment type="subcellular location">
    <subcellularLocation>
        <location evidence="6">Cell outer membrane</location>
        <topology evidence="6">Lipid-anchor</topology>
    </subcellularLocation>
</comment>
<keyword evidence="2 6" id="KW-0472">Membrane</keyword>
<dbReference type="PANTHER" id="PTHR37423">
    <property type="entry name" value="SOLUBLE LYTIC MUREIN TRANSGLYCOSYLASE-RELATED"/>
    <property type="match status" value="1"/>
</dbReference>
<evidence type="ECO:0000313" key="10">
    <source>
        <dbReference type="Proteomes" id="UP000198651"/>
    </source>
</evidence>
<organism evidence="9 10">
    <name type="scientific">Candidatus Ichthyocystis hellenicum</name>
    <dbReference type="NCBI Taxonomy" id="1561003"/>
    <lineage>
        <taxon>Bacteria</taxon>
        <taxon>Pseudomonadati</taxon>
        <taxon>Pseudomonadota</taxon>
        <taxon>Betaproteobacteria</taxon>
        <taxon>Burkholderiales</taxon>
        <taxon>Candidatus Ichthyocystis</taxon>
    </lineage>
</organism>
<evidence type="ECO:0000256" key="5">
    <source>
        <dbReference type="ARBA" id="ARBA00023288"/>
    </source>
</evidence>
<dbReference type="CDD" id="cd15830">
    <property type="entry name" value="BamD"/>
    <property type="match status" value="1"/>
</dbReference>
<dbReference type="NCBIfam" id="TIGR03302">
    <property type="entry name" value="OM_YfiO"/>
    <property type="match status" value="1"/>
</dbReference>
<gene>
    <name evidence="6" type="primary">bamD</name>
    <name evidence="9" type="ORF">Ark11_1072</name>
</gene>
<comment type="function">
    <text evidence="6">Part of the outer membrane protein assembly complex, which is involved in assembly and insertion of beta-barrel proteins into the outer membrane.</text>
</comment>
<comment type="similarity">
    <text evidence="6">Belongs to the BamD family.</text>
</comment>
<evidence type="ECO:0000256" key="4">
    <source>
        <dbReference type="ARBA" id="ARBA00023237"/>
    </source>
</evidence>
<dbReference type="Pfam" id="PF13525">
    <property type="entry name" value="YfiO"/>
    <property type="match status" value="1"/>
</dbReference>
<evidence type="ECO:0000313" key="9">
    <source>
        <dbReference type="EMBL" id="CUT17888.1"/>
    </source>
</evidence>
<dbReference type="GO" id="GO:0051205">
    <property type="term" value="P:protein insertion into membrane"/>
    <property type="evidence" value="ECO:0007669"/>
    <property type="project" value="UniProtKB-UniRule"/>
</dbReference>
<keyword evidence="5 6" id="KW-0449">Lipoprotein</keyword>
<evidence type="ECO:0000256" key="7">
    <source>
        <dbReference type="SAM" id="SignalP"/>
    </source>
</evidence>
<dbReference type="InterPro" id="IPR011990">
    <property type="entry name" value="TPR-like_helical_dom_sf"/>
</dbReference>
<keyword evidence="10" id="KW-1185">Reference proteome</keyword>
<name>A0A0S4M3S9_9BURK</name>
<sequence>MRRFFLAVASVLALSGCAYLESVDVGPDLPPSSLYRMAQDDLDSGDYASAVRYYEALSNRFPNSTLTRNGEIELAYAYYKSDDPDQALAVCERFLRIYPTDKHADYALYLKALILYERDHYLLYAIAKQSPADRDPRSLQESFLAFKELVTKYPNSVLKRDAEKYMLDIDFLLAKHDLDVAIFYLEHSAYSAALSRFQSVIVNHPNSPLRKNALEKVAYCYNKMGMKQLALDTEKIISSNYPKTHK</sequence>
<reference evidence="10" key="1">
    <citation type="submission" date="2015-11" db="EMBL/GenBank/DDBJ databases">
        <authorList>
            <person name="Seth-Smith H.M.B."/>
        </authorList>
    </citation>
    <scope>NUCLEOTIDE SEQUENCE [LARGE SCALE GENOMIC DNA]</scope>
    <source>
        <strain evidence="10">2013Ark11</strain>
    </source>
</reference>
<feature type="domain" description="Outer membrane lipoprotein BamD-like" evidence="8">
    <location>
        <begin position="28"/>
        <end position="234"/>
    </location>
</feature>
<dbReference type="InterPro" id="IPR039565">
    <property type="entry name" value="BamD-like"/>
</dbReference>
<keyword evidence="1 6" id="KW-0732">Signal</keyword>
<evidence type="ECO:0000256" key="6">
    <source>
        <dbReference type="HAMAP-Rule" id="MF_00922"/>
    </source>
</evidence>
<dbReference type="STRING" id="1561003.Ark11_1072"/>
<dbReference type="InterPro" id="IPR017689">
    <property type="entry name" value="BamD"/>
</dbReference>
<feature type="chain" id="PRO_5035497517" description="Outer membrane protein assembly factor BamD" evidence="7">
    <location>
        <begin position="21"/>
        <end position="246"/>
    </location>
</feature>
<comment type="subunit">
    <text evidence="6">Part of the Bam complex.</text>
</comment>
<dbReference type="Gene3D" id="1.25.40.10">
    <property type="entry name" value="Tetratricopeptide repeat domain"/>
    <property type="match status" value="1"/>
</dbReference>
<dbReference type="GO" id="GO:1990063">
    <property type="term" value="C:Bam protein complex"/>
    <property type="evidence" value="ECO:0007669"/>
    <property type="project" value="TreeGrafter"/>
</dbReference>
<keyword evidence="4 6" id="KW-0998">Cell outer membrane</keyword>
<evidence type="ECO:0000256" key="3">
    <source>
        <dbReference type="ARBA" id="ARBA00023139"/>
    </source>
</evidence>
<dbReference type="EMBL" id="LN906597">
    <property type="protein sequence ID" value="CUT17888.1"/>
    <property type="molecule type" value="Genomic_DNA"/>
</dbReference>
<accession>A0A0S4M3S9</accession>
<keyword evidence="3 6" id="KW-0564">Palmitate</keyword>
<feature type="signal peptide" evidence="7">
    <location>
        <begin position="1"/>
        <end position="20"/>
    </location>
</feature>
<proteinExistence type="inferred from homology"/>
<dbReference type="GO" id="GO:0043165">
    <property type="term" value="P:Gram-negative-bacterium-type cell outer membrane assembly"/>
    <property type="evidence" value="ECO:0007669"/>
    <property type="project" value="UniProtKB-UniRule"/>
</dbReference>
<dbReference type="SUPFAM" id="SSF48452">
    <property type="entry name" value="TPR-like"/>
    <property type="match status" value="1"/>
</dbReference>
<evidence type="ECO:0000259" key="8">
    <source>
        <dbReference type="Pfam" id="PF13525"/>
    </source>
</evidence>
<dbReference type="HAMAP" id="MF_00922">
    <property type="entry name" value="OM_assembly_BamD"/>
    <property type="match status" value="1"/>
</dbReference>
<dbReference type="PANTHER" id="PTHR37423:SF1">
    <property type="entry name" value="OUTER MEMBRANE PROTEIN ASSEMBLY FACTOR BAMD"/>
    <property type="match status" value="1"/>
</dbReference>
<protein>
    <recommendedName>
        <fullName evidence="6">Outer membrane protein assembly factor BamD</fullName>
    </recommendedName>
</protein>